<reference evidence="1 2" key="1">
    <citation type="submission" date="2017-04" db="EMBL/GenBank/DDBJ databases">
        <title>Bacillus krulwichiae AM31D Genome sequencing and assembly.</title>
        <authorList>
            <person name="Krulwich T.A."/>
            <person name="Anastor L."/>
            <person name="Ehrlich R."/>
            <person name="Ehrlich G.D."/>
            <person name="Janto B."/>
        </authorList>
    </citation>
    <scope>NUCLEOTIDE SEQUENCE [LARGE SCALE GENOMIC DNA]</scope>
    <source>
        <strain evidence="1 2">AM31D</strain>
    </source>
</reference>
<protein>
    <submittedName>
        <fullName evidence="1">Uncharacterized protein</fullName>
    </submittedName>
</protein>
<sequence length="52" mass="5997">MNLYKKLPPELLIHFYQSLMNTIKKGNLKKNTFYELGMIISVAAQRGIQLAD</sequence>
<keyword evidence="2" id="KW-1185">Reference proteome</keyword>
<name>A0A1X9M9S2_9BACI</name>
<accession>A0A1X9M9S2</accession>
<organism evidence="1 2">
    <name type="scientific">Halalkalibacter krulwichiae</name>
    <dbReference type="NCBI Taxonomy" id="199441"/>
    <lineage>
        <taxon>Bacteria</taxon>
        <taxon>Bacillati</taxon>
        <taxon>Bacillota</taxon>
        <taxon>Bacilli</taxon>
        <taxon>Bacillales</taxon>
        <taxon>Bacillaceae</taxon>
        <taxon>Halalkalibacter</taxon>
    </lineage>
</organism>
<dbReference type="EMBL" id="CP020814">
    <property type="protein sequence ID" value="ARK30158.1"/>
    <property type="molecule type" value="Genomic_DNA"/>
</dbReference>
<dbReference type="Proteomes" id="UP000193006">
    <property type="component" value="Chromosome"/>
</dbReference>
<evidence type="ECO:0000313" key="1">
    <source>
        <dbReference type="EMBL" id="ARK30158.1"/>
    </source>
</evidence>
<evidence type="ECO:0000313" key="2">
    <source>
        <dbReference type="Proteomes" id="UP000193006"/>
    </source>
</evidence>
<dbReference type="AlphaFoldDB" id="A0A1X9M9S2"/>
<proteinExistence type="predicted"/>
<gene>
    <name evidence="1" type="ORF">BkAM31D_09975</name>
</gene>
<dbReference type="RefSeq" id="WP_157076935.1">
    <property type="nucleotide sequence ID" value="NZ_CP020814.1"/>
</dbReference>
<dbReference type="KEGG" id="bkw:BkAM31D_09975"/>